<comment type="caution">
    <text evidence="2">The sequence shown here is derived from an EMBL/GenBank/DDBJ whole genome shotgun (WGS) entry which is preliminary data.</text>
</comment>
<dbReference type="InterPro" id="IPR012337">
    <property type="entry name" value="RNaseH-like_sf"/>
</dbReference>
<proteinExistence type="predicted"/>
<dbReference type="Proteomes" id="UP000683360">
    <property type="component" value="Unassembled WGS sequence"/>
</dbReference>
<dbReference type="AlphaFoldDB" id="A0A8S3VBV6"/>
<dbReference type="EMBL" id="CAJPWZ010003252">
    <property type="protein sequence ID" value="CAG2254800.1"/>
    <property type="molecule type" value="Genomic_DNA"/>
</dbReference>
<evidence type="ECO:0000313" key="2">
    <source>
        <dbReference type="EMBL" id="CAG2254800.1"/>
    </source>
</evidence>
<keyword evidence="3" id="KW-1185">Reference proteome</keyword>
<protein>
    <recommendedName>
        <fullName evidence="1">Integrase catalytic domain-containing protein</fullName>
    </recommendedName>
</protein>
<accession>A0A8S3VBV6</accession>
<dbReference type="PANTHER" id="PTHR46791">
    <property type="entry name" value="EXPRESSED PROTEIN"/>
    <property type="match status" value="1"/>
</dbReference>
<dbReference type="InterPro" id="IPR036397">
    <property type="entry name" value="RNaseH_sf"/>
</dbReference>
<dbReference type="InterPro" id="IPR001584">
    <property type="entry name" value="Integrase_cat-core"/>
</dbReference>
<dbReference type="SUPFAM" id="SSF53098">
    <property type="entry name" value="Ribonuclease H-like"/>
    <property type="match status" value="1"/>
</dbReference>
<reference evidence="2" key="1">
    <citation type="submission" date="2021-03" db="EMBL/GenBank/DDBJ databases">
        <authorList>
            <person name="Bekaert M."/>
        </authorList>
    </citation>
    <scope>NUCLEOTIDE SEQUENCE</scope>
</reference>
<sequence>MSDIKNELNQILLRINGAALSNNFEEVEILIGDATTKLENGRAELDEETVQQLQSSLESMTGLTRDTRNVHVNSGYKAERPKTGNDCHYISKDVSCYCKFSVFMHDQMMQGYLVSRGISVQRERVRETLRRLLPEGTQERWSTAVHRRRYSVATPNSLWHMDGHMKLIRWGFATHGCIDGFSRFITFLRCGINNTASTVLQLFVFACCSYGVPSRVRSDHGGENTKVALFMNLIRQRTSHITGRSVHNQRIERLWRDMHTQVTSKFYKEFYEMEDDPQINLDPDSIIHRSALQYVYLPVINKRIEEFRNGWNGHKIRCEGHMSPSQIWMSGMLDNMGSGYTPTSELFGVNPSIEDKLDSGLERFGLTLDDVGLENALVVTEVPAEIMGIIDQELSNKEKFRQCAEVLVRQVEH</sequence>
<dbReference type="GO" id="GO:0003676">
    <property type="term" value="F:nucleic acid binding"/>
    <property type="evidence" value="ECO:0007669"/>
    <property type="project" value="InterPro"/>
</dbReference>
<name>A0A8S3VBV6_MYTED</name>
<dbReference type="Gene3D" id="3.30.420.10">
    <property type="entry name" value="Ribonuclease H-like superfamily/Ribonuclease H"/>
    <property type="match status" value="1"/>
</dbReference>
<dbReference type="OrthoDB" id="6148959at2759"/>
<dbReference type="PROSITE" id="PS50994">
    <property type="entry name" value="INTEGRASE"/>
    <property type="match status" value="1"/>
</dbReference>
<feature type="domain" description="Integrase catalytic" evidence="1">
    <location>
        <begin position="151"/>
        <end position="332"/>
    </location>
</feature>
<dbReference type="PANTHER" id="PTHR46791:SF5">
    <property type="entry name" value="CLR5 DOMAIN-CONTAINING PROTEIN-RELATED"/>
    <property type="match status" value="1"/>
</dbReference>
<dbReference type="Pfam" id="PF24764">
    <property type="entry name" value="rva_4"/>
    <property type="match status" value="1"/>
</dbReference>
<organism evidence="2 3">
    <name type="scientific">Mytilus edulis</name>
    <name type="common">Blue mussel</name>
    <dbReference type="NCBI Taxonomy" id="6550"/>
    <lineage>
        <taxon>Eukaryota</taxon>
        <taxon>Metazoa</taxon>
        <taxon>Spiralia</taxon>
        <taxon>Lophotrochozoa</taxon>
        <taxon>Mollusca</taxon>
        <taxon>Bivalvia</taxon>
        <taxon>Autobranchia</taxon>
        <taxon>Pteriomorphia</taxon>
        <taxon>Mytilida</taxon>
        <taxon>Mytiloidea</taxon>
        <taxon>Mytilidae</taxon>
        <taxon>Mytilinae</taxon>
        <taxon>Mytilus</taxon>
    </lineage>
</organism>
<evidence type="ECO:0000313" key="3">
    <source>
        <dbReference type="Proteomes" id="UP000683360"/>
    </source>
</evidence>
<dbReference type="GO" id="GO:0015074">
    <property type="term" value="P:DNA integration"/>
    <property type="evidence" value="ECO:0007669"/>
    <property type="project" value="InterPro"/>
</dbReference>
<dbReference type="InterPro" id="IPR058913">
    <property type="entry name" value="Integrase_dom_put"/>
</dbReference>
<evidence type="ECO:0000259" key="1">
    <source>
        <dbReference type="PROSITE" id="PS50994"/>
    </source>
</evidence>
<gene>
    <name evidence="2" type="ORF">MEDL_66255</name>
</gene>